<name>A0ABY0BBM9_9HYPH</name>
<gene>
    <name evidence="1" type="ORF">EFB14_09240</name>
</gene>
<evidence type="ECO:0000313" key="2">
    <source>
        <dbReference type="Proteomes" id="UP000272004"/>
    </source>
</evidence>
<dbReference type="EMBL" id="RJJU01000005">
    <property type="protein sequence ID" value="RUM13650.1"/>
    <property type="molecule type" value="Genomic_DNA"/>
</dbReference>
<reference evidence="1 2" key="1">
    <citation type="submission" date="2018-11" db="EMBL/GenBank/DDBJ databases">
        <authorList>
            <person name="Huo Y."/>
        </authorList>
    </citation>
    <scope>NUCLEOTIDE SEQUENCE [LARGE SCALE GENOMIC DNA]</scope>
    <source>
        <strain evidence="1 2">CCBAU 33202</strain>
    </source>
</reference>
<dbReference type="Proteomes" id="UP000272004">
    <property type="component" value="Unassembled WGS sequence"/>
</dbReference>
<evidence type="ECO:0000313" key="1">
    <source>
        <dbReference type="EMBL" id="RUM13650.1"/>
    </source>
</evidence>
<proteinExistence type="predicted"/>
<organism evidence="1 2">
    <name type="scientific">Rhizobium fabae</name>
    <dbReference type="NCBI Taxonomy" id="573179"/>
    <lineage>
        <taxon>Bacteria</taxon>
        <taxon>Pseudomonadati</taxon>
        <taxon>Pseudomonadota</taxon>
        <taxon>Alphaproteobacteria</taxon>
        <taxon>Hyphomicrobiales</taxon>
        <taxon>Rhizobiaceae</taxon>
        <taxon>Rhizobium/Agrobacterium group</taxon>
        <taxon>Rhizobium</taxon>
    </lineage>
</organism>
<protein>
    <submittedName>
        <fullName evidence="1">Uncharacterized protein</fullName>
    </submittedName>
</protein>
<accession>A0ABY0BBM9</accession>
<sequence>MVKEFLTNLLVLKENRRSLPQNFQAKQAFDVFGRTYEDPRKKQLILEANASCPCVGAYFRMENQATQYSGMSSRKHYSTSKAPRMAILRKQKITRTIARRAQAVG</sequence>
<keyword evidence="2" id="KW-1185">Reference proteome</keyword>
<comment type="caution">
    <text evidence="1">The sequence shown here is derived from an EMBL/GenBank/DDBJ whole genome shotgun (WGS) entry which is preliminary data.</text>
</comment>